<feature type="domain" description="C2" evidence="2">
    <location>
        <begin position="398"/>
        <end position="516"/>
    </location>
</feature>
<dbReference type="PANTHER" id="PTHR44329">
    <property type="entry name" value="SERINE/THREONINE-PROTEIN KINASE TNNI3K-RELATED"/>
    <property type="match status" value="1"/>
</dbReference>
<dbReference type="OrthoDB" id="4062651at2759"/>
<dbReference type="Pfam" id="PF07714">
    <property type="entry name" value="PK_Tyr_Ser-Thr"/>
    <property type="match status" value="1"/>
</dbReference>
<feature type="domain" description="Protein kinase" evidence="3">
    <location>
        <begin position="126"/>
        <end position="395"/>
    </location>
</feature>
<dbReference type="SMART" id="SM00239">
    <property type="entry name" value="C2"/>
    <property type="match status" value="1"/>
</dbReference>
<dbReference type="PROSITE" id="PS50004">
    <property type="entry name" value="C2"/>
    <property type="match status" value="1"/>
</dbReference>
<dbReference type="Gene3D" id="1.10.510.10">
    <property type="entry name" value="Transferase(Phosphotransferase) domain 1"/>
    <property type="match status" value="1"/>
</dbReference>
<dbReference type="Proteomes" id="UP000243217">
    <property type="component" value="Unassembled WGS sequence"/>
</dbReference>
<feature type="coiled-coil region" evidence="1">
    <location>
        <begin position="53"/>
        <end position="80"/>
    </location>
</feature>
<dbReference type="InterPro" id="IPR051681">
    <property type="entry name" value="Ser/Thr_Kinases-Pseudokinases"/>
</dbReference>
<dbReference type="SUPFAM" id="SSF56112">
    <property type="entry name" value="Protein kinase-like (PK-like)"/>
    <property type="match status" value="1"/>
</dbReference>
<dbReference type="STRING" id="74557.A0A1W0A3P2"/>
<proteinExistence type="predicted"/>
<evidence type="ECO:0000259" key="3">
    <source>
        <dbReference type="PROSITE" id="PS50011"/>
    </source>
</evidence>
<dbReference type="Pfam" id="PF00168">
    <property type="entry name" value="C2"/>
    <property type="match status" value="1"/>
</dbReference>
<protein>
    <submittedName>
        <fullName evidence="4">Kinase</fullName>
    </submittedName>
</protein>
<dbReference type="InterPro" id="IPR001245">
    <property type="entry name" value="Ser-Thr/Tyr_kinase_cat_dom"/>
</dbReference>
<dbReference type="CDD" id="cd00030">
    <property type="entry name" value="C2"/>
    <property type="match status" value="1"/>
</dbReference>
<keyword evidence="4" id="KW-0418">Kinase</keyword>
<accession>A0A1W0A3P2</accession>
<dbReference type="InterPro" id="IPR000008">
    <property type="entry name" value="C2_dom"/>
</dbReference>
<evidence type="ECO:0000313" key="5">
    <source>
        <dbReference type="Proteomes" id="UP000243217"/>
    </source>
</evidence>
<dbReference type="InterPro" id="IPR035892">
    <property type="entry name" value="C2_domain_sf"/>
</dbReference>
<name>A0A1W0A3P2_9STRA</name>
<dbReference type="PROSITE" id="PS50011">
    <property type="entry name" value="PROTEIN_KINASE_DOM"/>
    <property type="match status" value="1"/>
</dbReference>
<dbReference type="GO" id="GO:0005524">
    <property type="term" value="F:ATP binding"/>
    <property type="evidence" value="ECO:0007669"/>
    <property type="project" value="InterPro"/>
</dbReference>
<dbReference type="SUPFAM" id="SSF49562">
    <property type="entry name" value="C2 domain (Calcium/lipid-binding domain, CaLB)"/>
    <property type="match status" value="1"/>
</dbReference>
<organism evidence="4 5">
    <name type="scientific">Thraustotheca clavata</name>
    <dbReference type="NCBI Taxonomy" id="74557"/>
    <lineage>
        <taxon>Eukaryota</taxon>
        <taxon>Sar</taxon>
        <taxon>Stramenopiles</taxon>
        <taxon>Oomycota</taxon>
        <taxon>Saprolegniomycetes</taxon>
        <taxon>Saprolegniales</taxon>
        <taxon>Achlyaceae</taxon>
        <taxon>Thraustotheca</taxon>
    </lineage>
</organism>
<reference evidence="4 5" key="1">
    <citation type="journal article" date="2014" name="Genome Biol. Evol.">
        <title>The secreted proteins of Achlya hypogyna and Thraustotheca clavata identify the ancestral oomycete secretome and reveal gene acquisitions by horizontal gene transfer.</title>
        <authorList>
            <person name="Misner I."/>
            <person name="Blouin N."/>
            <person name="Leonard G."/>
            <person name="Richards T.A."/>
            <person name="Lane C.E."/>
        </authorList>
    </citation>
    <scope>NUCLEOTIDE SEQUENCE [LARGE SCALE GENOMIC DNA]</scope>
    <source>
        <strain evidence="4 5">ATCC 34112</strain>
    </source>
</reference>
<dbReference type="EMBL" id="JNBS01000536">
    <property type="protein sequence ID" value="OQS04887.1"/>
    <property type="molecule type" value="Genomic_DNA"/>
</dbReference>
<dbReference type="GO" id="GO:0004674">
    <property type="term" value="F:protein serine/threonine kinase activity"/>
    <property type="evidence" value="ECO:0007669"/>
    <property type="project" value="TreeGrafter"/>
</dbReference>
<dbReference type="PANTHER" id="PTHR44329:SF214">
    <property type="entry name" value="PROTEIN KINASE DOMAIN-CONTAINING PROTEIN"/>
    <property type="match status" value="1"/>
</dbReference>
<dbReference type="InterPro" id="IPR000719">
    <property type="entry name" value="Prot_kinase_dom"/>
</dbReference>
<dbReference type="AlphaFoldDB" id="A0A1W0A3P2"/>
<dbReference type="InterPro" id="IPR011009">
    <property type="entry name" value="Kinase-like_dom_sf"/>
</dbReference>
<evidence type="ECO:0000256" key="1">
    <source>
        <dbReference type="SAM" id="Coils"/>
    </source>
</evidence>
<evidence type="ECO:0000259" key="2">
    <source>
        <dbReference type="PROSITE" id="PS50004"/>
    </source>
</evidence>
<gene>
    <name evidence="4" type="ORF">THRCLA_02922</name>
</gene>
<dbReference type="Gene3D" id="2.60.40.150">
    <property type="entry name" value="C2 domain"/>
    <property type="match status" value="1"/>
</dbReference>
<comment type="caution">
    <text evidence="4">The sequence shown here is derived from an EMBL/GenBank/DDBJ whole genome shotgun (WGS) entry which is preliminary data.</text>
</comment>
<keyword evidence="1" id="KW-0175">Coiled coil</keyword>
<keyword evidence="4" id="KW-0808">Transferase</keyword>
<evidence type="ECO:0000313" key="4">
    <source>
        <dbReference type="EMBL" id="OQS04887.1"/>
    </source>
</evidence>
<keyword evidence="5" id="KW-1185">Reference proteome</keyword>
<sequence length="601" mass="68263">MDTTIVCSVCNTINEILESTCSSCKEELPSAHQRLRILLLRYKHAKPMTAMNSDQFELQLKQKNDEIDALKRTIESLQQKPSSTNDTAVEIESERVHLAKERAEVEKMRSLVATLQTIPYIDPSQFHFNAVMETGQIYELQIGNFNGRSVVMKKILKTIVDEQVTNRFKASISLLAKLNGGEGTIVSLVGANNVGEMNPQIYLEHMQRGSLRTFLKSTARTQLAWKTRIDIALNMAKAVKYIHSLDLIHRDLSSHHVLINEQKIAKITGFTNAREIDHNKMTNGIGNFRYSSPESMVEGQLYTEKTDIYSLGLLMIELDTHEIPYSNCKDRRGKIMGDFMLLDALIHAKSGSEVTKHAFKDSPNWYRELAIRCTDLDPENRPSAVEIVTILQNELRQGSYDNIRSNRRLQNPPAVINLHVSVLRAKNLLDTQAFGIQDPFCKLSLGGQIARTKVHDKGGCDPRWDQVFTFKNIHPIDMVLEINILNKNWMIDGQIGKSTMPIEATLDALDEKMTWNAWNDVFSRGDKKGSIMIKFEFEGDLARWLEEYKAAMANFNENEGHLRSMHNDEERMKKISNILIPKMQNLGKMASGFVNKVAGKP</sequence>